<organism evidence="1 2">
    <name type="scientific">Prosthecobacter algae</name>
    <dbReference type="NCBI Taxonomy" id="1144682"/>
    <lineage>
        <taxon>Bacteria</taxon>
        <taxon>Pseudomonadati</taxon>
        <taxon>Verrucomicrobiota</taxon>
        <taxon>Verrucomicrobiia</taxon>
        <taxon>Verrucomicrobiales</taxon>
        <taxon>Verrucomicrobiaceae</taxon>
        <taxon>Prosthecobacter</taxon>
    </lineage>
</organism>
<reference evidence="2" key="1">
    <citation type="journal article" date="2019" name="Int. J. Syst. Evol. Microbiol.">
        <title>The Global Catalogue of Microorganisms (GCM) 10K type strain sequencing project: providing services to taxonomists for standard genome sequencing and annotation.</title>
        <authorList>
            <consortium name="The Broad Institute Genomics Platform"/>
            <consortium name="The Broad Institute Genome Sequencing Center for Infectious Disease"/>
            <person name="Wu L."/>
            <person name="Ma J."/>
        </authorList>
    </citation>
    <scope>NUCLEOTIDE SEQUENCE [LARGE SCALE GENOMIC DNA]</scope>
    <source>
        <strain evidence="2">JCM 18053</strain>
    </source>
</reference>
<keyword evidence="2" id="KW-1185">Reference proteome</keyword>
<proteinExistence type="predicted"/>
<dbReference type="SUPFAM" id="SSF52540">
    <property type="entry name" value="P-loop containing nucleoside triphosphate hydrolases"/>
    <property type="match status" value="1"/>
</dbReference>
<protein>
    <recommendedName>
        <fullName evidence="3">DNA replication protein DnaC</fullName>
    </recommendedName>
</protein>
<dbReference type="EMBL" id="BAABIA010000017">
    <property type="protein sequence ID" value="GAA5150033.1"/>
    <property type="molecule type" value="Genomic_DNA"/>
</dbReference>
<accession>A0ABP9PQP1</accession>
<comment type="caution">
    <text evidence="1">The sequence shown here is derived from an EMBL/GenBank/DDBJ whole genome shotgun (WGS) entry which is preliminary data.</text>
</comment>
<evidence type="ECO:0008006" key="3">
    <source>
        <dbReference type="Google" id="ProtNLM"/>
    </source>
</evidence>
<dbReference type="InterPro" id="IPR027417">
    <property type="entry name" value="P-loop_NTPase"/>
</dbReference>
<dbReference type="Gene3D" id="3.40.50.300">
    <property type="entry name" value="P-loop containing nucleotide triphosphate hydrolases"/>
    <property type="match status" value="1"/>
</dbReference>
<sequence>MTFDALTSPLPMTSSPDLRPLLRERVCVDCGCTLTGVLGLCGDCAEVRQWREVEGRRLAEQKVRQSRWQALCPPLYRHTDWAHADLAPGLVALVQSWQPAPGRSLLLTGGTGLGKTRAAFALLQRVHDSGRSVYALHAGDAWDHGSHLQGLASAVRLQYHEDPRVAQTAAHCLHRARTCSLLLLDDVGKERASGQTGQLSEAVGEALFGLIEHRLVHALPLILTTNAPGATLQHRLGPDRGAPLLRRLLESCTVVGG</sequence>
<evidence type="ECO:0000313" key="1">
    <source>
        <dbReference type="EMBL" id="GAA5150033.1"/>
    </source>
</evidence>
<dbReference type="Proteomes" id="UP001499852">
    <property type="component" value="Unassembled WGS sequence"/>
</dbReference>
<name>A0ABP9PQP1_9BACT</name>
<evidence type="ECO:0000313" key="2">
    <source>
        <dbReference type="Proteomes" id="UP001499852"/>
    </source>
</evidence>
<gene>
    <name evidence="1" type="ORF">GCM10023213_48470</name>
</gene>